<evidence type="ECO:0000256" key="1">
    <source>
        <dbReference type="SAM" id="MobiDB-lite"/>
    </source>
</evidence>
<dbReference type="Proteomes" id="UP000298646">
    <property type="component" value="Chromosome circular"/>
</dbReference>
<evidence type="ECO:0008006" key="4">
    <source>
        <dbReference type="Google" id="ProtNLM"/>
    </source>
</evidence>
<dbReference type="EMBL" id="CP039907">
    <property type="protein sequence ID" value="QCM00573.1"/>
    <property type="molecule type" value="Genomic_DNA"/>
</dbReference>
<evidence type="ECO:0000313" key="3">
    <source>
        <dbReference type="Proteomes" id="UP000298646"/>
    </source>
</evidence>
<dbReference type="AlphaFoldDB" id="A0AAE6EK02"/>
<organism evidence="2 3">
    <name type="scientific">Agrobacterium tumefaciens</name>
    <dbReference type="NCBI Taxonomy" id="358"/>
    <lineage>
        <taxon>Bacteria</taxon>
        <taxon>Pseudomonadati</taxon>
        <taxon>Pseudomonadota</taxon>
        <taxon>Alphaproteobacteria</taxon>
        <taxon>Hyphomicrobiales</taxon>
        <taxon>Rhizobiaceae</taxon>
        <taxon>Rhizobium/Agrobacterium group</taxon>
        <taxon>Agrobacterium</taxon>
        <taxon>Agrobacterium tumefaciens complex</taxon>
    </lineage>
</organism>
<accession>A0AAE6EK02</accession>
<name>A0AAE6EK02_AGRTU</name>
<sequence length="80" mass="8833">MPLEYAVYPPLPCRASPPQGGRSARCARIALSRPKRNAGPSHESISPPVGEMPGRAEGARLFSFQLLKHRPQQRGRHPPR</sequence>
<reference evidence="2 3" key="1">
    <citation type="submission" date="2019-04" db="EMBL/GenBank/DDBJ databases">
        <title>Complete genome sequence of Agrobacterium tumefaciens CFBP6624.</title>
        <authorList>
            <person name="Haryono M."/>
            <person name="Lin Y.-C."/>
            <person name="Lai E.-M."/>
            <person name="Kuo C.-H."/>
        </authorList>
    </citation>
    <scope>NUCLEOTIDE SEQUENCE [LARGE SCALE GENOMIC DNA]</scope>
    <source>
        <strain evidence="2 3">CFBP6624</strain>
    </source>
</reference>
<gene>
    <name evidence="2" type="ORF">CFBP6624_10805</name>
</gene>
<protein>
    <recommendedName>
        <fullName evidence="4">Propionyl-coenzyme A carboxylase alpha polypeptide</fullName>
    </recommendedName>
</protein>
<evidence type="ECO:0000313" key="2">
    <source>
        <dbReference type="EMBL" id="QCM00573.1"/>
    </source>
</evidence>
<proteinExistence type="predicted"/>
<feature type="region of interest" description="Disordered" evidence="1">
    <location>
        <begin position="32"/>
        <end position="55"/>
    </location>
</feature>